<proteinExistence type="predicted"/>
<name>A0ABQ2TPF9_STRBA</name>
<accession>A0ABQ2TPF9</accession>
<evidence type="ECO:0000259" key="1">
    <source>
        <dbReference type="Pfam" id="PF04326"/>
    </source>
</evidence>
<dbReference type="RefSeq" id="WP_199889875.1">
    <property type="nucleotide sequence ID" value="NZ_BMSZ01000032.1"/>
</dbReference>
<dbReference type="Proteomes" id="UP000659767">
    <property type="component" value="Unassembled WGS sequence"/>
</dbReference>
<organism evidence="2 3">
    <name type="scientific">Streptomyces badius</name>
    <dbReference type="NCBI Taxonomy" id="1941"/>
    <lineage>
        <taxon>Bacteria</taxon>
        <taxon>Bacillati</taxon>
        <taxon>Actinomycetota</taxon>
        <taxon>Actinomycetes</taxon>
        <taxon>Kitasatosporales</taxon>
        <taxon>Streptomycetaceae</taxon>
        <taxon>Streptomyces</taxon>
    </lineage>
</organism>
<dbReference type="Gene3D" id="3.30.950.30">
    <property type="entry name" value="Schlafen, AAA domain"/>
    <property type="match status" value="1"/>
</dbReference>
<dbReference type="Pfam" id="PF04326">
    <property type="entry name" value="SLFN_AlbA_2"/>
    <property type="match status" value="1"/>
</dbReference>
<dbReference type="EMBL" id="BMSZ01000032">
    <property type="protein sequence ID" value="GGS82875.1"/>
    <property type="molecule type" value="Genomic_DNA"/>
</dbReference>
<evidence type="ECO:0000313" key="3">
    <source>
        <dbReference type="Proteomes" id="UP000659767"/>
    </source>
</evidence>
<keyword evidence="3" id="KW-1185">Reference proteome</keyword>
<feature type="domain" description="Schlafen AlbA-2" evidence="1">
    <location>
        <begin position="35"/>
        <end position="145"/>
    </location>
</feature>
<dbReference type="InterPro" id="IPR007421">
    <property type="entry name" value="Schlafen_AlbA_2_dom"/>
</dbReference>
<gene>
    <name evidence="2" type="ORF">GCM10010253_66850</name>
</gene>
<comment type="caution">
    <text evidence="2">The sequence shown here is derived from an EMBL/GenBank/DDBJ whole genome shotgun (WGS) entry which is preliminary data.</text>
</comment>
<dbReference type="InterPro" id="IPR038461">
    <property type="entry name" value="Schlafen_AlbA_2_dom_sf"/>
</dbReference>
<protein>
    <recommendedName>
        <fullName evidence="1">Schlafen AlbA-2 domain-containing protein</fullName>
    </recommendedName>
</protein>
<sequence length="457" mass="50251">MTFRSRRLEALFGGRLDQLTYEQIAGLAGVEAAAEAEDLEYKREVAAADPKGKEELAKDICALANHIGGALVIGLTDVKGVPTKVMDIDLADAHLRHLEQVIGSSTAPQVRYETYPIRNPDDPGRGFLILAVPRSPHGPHAVTTPPVKATEKALRYPRRTGSLTAWLTETDVATAYHHRFATMADRAKRLLDIEREALMALPPSNQPQLMVSATPEVPGNMPITQETFNRHRRNLLVTSPYLGEEDLPFSQVRVGSRRLTATMGEPHGYGYRHCELHRDGSGVWLSGIHSGTSTVDLKEFNFADLDTVVYELLSMLYFLGTHARDRAGVSGTVLVKAALIEAPHTHPHGPPRPQMAPLLPFRIDQTDEYRGRRMPLSTHTCAYADAEAVALVDDLADAGTALVQTAAYVADELIQAFGIAEATPVTRDGSINLAHWTTYNKVRIERWAQTTQVRLVP</sequence>
<evidence type="ECO:0000313" key="2">
    <source>
        <dbReference type="EMBL" id="GGS82875.1"/>
    </source>
</evidence>
<reference evidence="3" key="1">
    <citation type="journal article" date="2019" name="Int. J. Syst. Evol. Microbiol.">
        <title>The Global Catalogue of Microorganisms (GCM) 10K type strain sequencing project: providing services to taxonomists for standard genome sequencing and annotation.</title>
        <authorList>
            <consortium name="The Broad Institute Genomics Platform"/>
            <consortium name="The Broad Institute Genome Sequencing Center for Infectious Disease"/>
            <person name="Wu L."/>
            <person name="Ma J."/>
        </authorList>
    </citation>
    <scope>NUCLEOTIDE SEQUENCE [LARGE SCALE GENOMIC DNA]</scope>
    <source>
        <strain evidence="3">JCM 4350</strain>
    </source>
</reference>